<reference evidence="3" key="1">
    <citation type="submission" date="2020-02" db="EMBL/GenBank/DDBJ databases">
        <authorList>
            <person name="Meier V. D."/>
        </authorList>
    </citation>
    <scope>NUCLEOTIDE SEQUENCE</scope>
    <source>
        <strain evidence="3">AVDCRST_MAG20</strain>
    </source>
</reference>
<evidence type="ECO:0000256" key="2">
    <source>
        <dbReference type="ARBA" id="ARBA00049106"/>
    </source>
</evidence>
<dbReference type="AlphaFoldDB" id="A0A6J4I0E2"/>
<dbReference type="GO" id="GO:0070967">
    <property type="term" value="F:coenzyme F420 binding"/>
    <property type="evidence" value="ECO:0007669"/>
    <property type="project" value="TreeGrafter"/>
</dbReference>
<dbReference type="Gene3D" id="2.30.110.10">
    <property type="entry name" value="Electron Transport, Fmn-binding Protein, Chain A"/>
    <property type="match status" value="1"/>
</dbReference>
<proteinExistence type="inferred from homology"/>
<comment type="catalytic activity">
    <reaction evidence="2">
        <text>oxidized coenzyme F420-(gamma-L-Glu)(n) + a quinol + H(+) = reduced coenzyme F420-(gamma-L-Glu)(n) + a quinone</text>
        <dbReference type="Rhea" id="RHEA:39663"/>
        <dbReference type="Rhea" id="RHEA-COMP:12939"/>
        <dbReference type="Rhea" id="RHEA-COMP:14378"/>
        <dbReference type="ChEBI" id="CHEBI:15378"/>
        <dbReference type="ChEBI" id="CHEBI:24646"/>
        <dbReference type="ChEBI" id="CHEBI:132124"/>
        <dbReference type="ChEBI" id="CHEBI:133980"/>
        <dbReference type="ChEBI" id="CHEBI:139511"/>
    </reaction>
</comment>
<sequence length="148" mass="16356">MQVPSVGRLLVELQKGVTQLHRAGMQSPLAPLLRGSPAHEFLVLETTGRRSGARRATPLSFTTDGDAFVVIASNGGAARDPDWYRNLQADRDATVELRGARAPVRAATVTGAERDRLWRNAVRSYPGYAAYQLRARREIPVVRLLPRR</sequence>
<dbReference type="SUPFAM" id="SSF50475">
    <property type="entry name" value="FMN-binding split barrel"/>
    <property type="match status" value="1"/>
</dbReference>
<accession>A0A6J4I0E2</accession>
<dbReference type="GO" id="GO:0016491">
    <property type="term" value="F:oxidoreductase activity"/>
    <property type="evidence" value="ECO:0007669"/>
    <property type="project" value="InterPro"/>
</dbReference>
<comment type="similarity">
    <text evidence="1">Belongs to the F420H(2)-dependent quinone reductase family.</text>
</comment>
<gene>
    <name evidence="3" type="ORF">AVDCRST_MAG20-1623</name>
</gene>
<organism evidence="3">
    <name type="scientific">uncultured Acidimicrobiales bacterium</name>
    <dbReference type="NCBI Taxonomy" id="310071"/>
    <lineage>
        <taxon>Bacteria</taxon>
        <taxon>Bacillati</taxon>
        <taxon>Actinomycetota</taxon>
        <taxon>Acidimicrobiia</taxon>
        <taxon>Acidimicrobiales</taxon>
        <taxon>environmental samples</taxon>
    </lineage>
</organism>
<dbReference type="InterPro" id="IPR004378">
    <property type="entry name" value="F420H2_quin_Rdtase"/>
</dbReference>
<protein>
    <recommendedName>
        <fullName evidence="4">AclJ</fullName>
    </recommendedName>
</protein>
<evidence type="ECO:0008006" key="4">
    <source>
        <dbReference type="Google" id="ProtNLM"/>
    </source>
</evidence>
<dbReference type="InterPro" id="IPR012349">
    <property type="entry name" value="Split_barrel_FMN-bd"/>
</dbReference>
<evidence type="ECO:0000256" key="1">
    <source>
        <dbReference type="ARBA" id="ARBA00008710"/>
    </source>
</evidence>
<dbReference type="PANTHER" id="PTHR39428:SF1">
    <property type="entry name" value="F420H(2)-DEPENDENT QUINONE REDUCTASE RV1261C"/>
    <property type="match status" value="1"/>
</dbReference>
<name>A0A6J4I0E2_9ACTN</name>
<evidence type="ECO:0000313" key="3">
    <source>
        <dbReference type="EMBL" id="CAA9238882.1"/>
    </source>
</evidence>
<dbReference type="PANTHER" id="PTHR39428">
    <property type="entry name" value="F420H(2)-DEPENDENT QUINONE REDUCTASE RV1261C"/>
    <property type="match status" value="1"/>
</dbReference>
<dbReference type="EMBL" id="CADCSY010000073">
    <property type="protein sequence ID" value="CAA9238882.1"/>
    <property type="molecule type" value="Genomic_DNA"/>
</dbReference>
<dbReference type="NCBIfam" id="TIGR00026">
    <property type="entry name" value="hi_GC_TIGR00026"/>
    <property type="match status" value="1"/>
</dbReference>
<dbReference type="GO" id="GO:0005886">
    <property type="term" value="C:plasma membrane"/>
    <property type="evidence" value="ECO:0007669"/>
    <property type="project" value="TreeGrafter"/>
</dbReference>
<dbReference type="Pfam" id="PF04075">
    <property type="entry name" value="F420H2_quin_red"/>
    <property type="match status" value="1"/>
</dbReference>